<protein>
    <submittedName>
        <fullName evidence="4">Uncharacterized protein LOC117554122</fullName>
    </submittedName>
</protein>
<sequence length="296" mass="33384">MPKHKKPWKLFGLPLTMKLPSLIHLSLILMLTSEGHTDQIWNVKVTRNIQATLGSNVTIHCSFTYPSNVSSENVQVYWKTFERSHFSFDKDPDAFVFHPNKTLVNEKYRGKTKLFGSVTPKSCSLCIFNFTDEKLNIYMRAIGKGWKYSYRTYSVSISVSGDVIPAIHTSDTTNIAVSSTMATLQESSSLVYKYTAIFVPVAALLIIICGAGIFFFLKNKRSQPLTREESGYYANVSRVSSNQAKRNASSKTQENENTSELKVIDEPVYNNVEAPPGQMGQRMKHTENIYGNVDYS</sequence>
<evidence type="ECO:0000313" key="3">
    <source>
        <dbReference type="Proteomes" id="UP000515161"/>
    </source>
</evidence>
<dbReference type="Proteomes" id="UP000515161">
    <property type="component" value="Unplaced"/>
</dbReference>
<evidence type="ECO:0000256" key="1">
    <source>
        <dbReference type="SAM" id="Phobius"/>
    </source>
</evidence>
<keyword evidence="1" id="KW-0812">Transmembrane</keyword>
<gene>
    <name evidence="4" type="primary">LOC117554122</name>
</gene>
<feature type="transmembrane region" description="Helical" evidence="1">
    <location>
        <begin position="194"/>
        <end position="217"/>
    </location>
</feature>
<evidence type="ECO:0000313" key="4">
    <source>
        <dbReference type="RefSeq" id="XP_034084271.1"/>
    </source>
</evidence>
<keyword evidence="1" id="KW-0472">Membrane</keyword>
<keyword evidence="2" id="KW-0732">Signal</keyword>
<keyword evidence="1" id="KW-1133">Transmembrane helix</keyword>
<dbReference type="PANTHER" id="PTHR46484">
    <property type="entry name" value="SI:CH211-171H4.5-RELATED"/>
    <property type="match status" value="1"/>
</dbReference>
<dbReference type="KEGG" id="gacu:117554122"/>
<feature type="chain" id="PRO_5027862993" evidence="2">
    <location>
        <begin position="38"/>
        <end position="296"/>
    </location>
</feature>
<reference evidence="4" key="1">
    <citation type="submission" date="2025-08" db="UniProtKB">
        <authorList>
            <consortium name="RefSeq"/>
        </authorList>
    </citation>
    <scope>IDENTIFICATION</scope>
</reference>
<dbReference type="AlphaFoldDB" id="A0A6P8V3Q4"/>
<dbReference type="InterPro" id="IPR036179">
    <property type="entry name" value="Ig-like_dom_sf"/>
</dbReference>
<name>A0A6P8V3Q4_GYMAC</name>
<evidence type="ECO:0000256" key="2">
    <source>
        <dbReference type="SAM" id="SignalP"/>
    </source>
</evidence>
<dbReference type="SUPFAM" id="SSF48726">
    <property type="entry name" value="Immunoglobulin"/>
    <property type="match status" value="1"/>
</dbReference>
<dbReference type="InterPro" id="IPR013783">
    <property type="entry name" value="Ig-like_fold"/>
</dbReference>
<dbReference type="OrthoDB" id="10039395at2759"/>
<feature type="signal peptide" evidence="2">
    <location>
        <begin position="1"/>
        <end position="37"/>
    </location>
</feature>
<dbReference type="Gene3D" id="2.60.40.10">
    <property type="entry name" value="Immunoglobulins"/>
    <property type="match status" value="1"/>
</dbReference>
<dbReference type="InParanoid" id="A0A6P8V3Q4"/>
<organism evidence="3 4">
    <name type="scientific">Gymnodraco acuticeps</name>
    <name type="common">Antarctic dragonfish</name>
    <dbReference type="NCBI Taxonomy" id="8218"/>
    <lineage>
        <taxon>Eukaryota</taxon>
        <taxon>Metazoa</taxon>
        <taxon>Chordata</taxon>
        <taxon>Craniata</taxon>
        <taxon>Vertebrata</taxon>
        <taxon>Euteleostomi</taxon>
        <taxon>Actinopterygii</taxon>
        <taxon>Neopterygii</taxon>
        <taxon>Teleostei</taxon>
        <taxon>Neoteleostei</taxon>
        <taxon>Acanthomorphata</taxon>
        <taxon>Eupercaria</taxon>
        <taxon>Perciformes</taxon>
        <taxon>Notothenioidei</taxon>
        <taxon>Bathydraconidae</taxon>
        <taxon>Gymnodraco</taxon>
    </lineage>
</organism>
<proteinExistence type="predicted"/>
<accession>A0A6P8V3Q4</accession>
<dbReference type="RefSeq" id="XP_034084271.1">
    <property type="nucleotide sequence ID" value="XM_034228380.1"/>
</dbReference>
<dbReference type="PANTHER" id="PTHR46484:SF1">
    <property type="entry name" value="SCHWANN CELL MYELIN PROTEIN-RELATED"/>
    <property type="match status" value="1"/>
</dbReference>
<keyword evidence="3" id="KW-1185">Reference proteome</keyword>
<dbReference type="GeneID" id="117554122"/>